<dbReference type="InterPro" id="IPR029063">
    <property type="entry name" value="SAM-dependent_MTases_sf"/>
</dbReference>
<protein>
    <recommendedName>
        <fullName evidence="4">DNA methylase adenine-specific domain-containing protein</fullName>
    </recommendedName>
</protein>
<dbReference type="Proteomes" id="UP000646738">
    <property type="component" value="Unassembled WGS sequence"/>
</dbReference>
<dbReference type="SUPFAM" id="SSF116734">
    <property type="entry name" value="DNA methylase specificity domain"/>
    <property type="match status" value="1"/>
</dbReference>
<feature type="domain" description="DNA methylase adenine-specific" evidence="4">
    <location>
        <begin position="378"/>
        <end position="661"/>
    </location>
</feature>
<feature type="compositionally biased region" description="Polar residues" evidence="3">
    <location>
        <begin position="249"/>
        <end position="270"/>
    </location>
</feature>
<keyword evidence="6" id="KW-1185">Reference proteome</keyword>
<dbReference type="InterPro" id="IPR003356">
    <property type="entry name" value="DNA_methylase_A-5"/>
</dbReference>
<keyword evidence="1" id="KW-0680">Restriction system</keyword>
<dbReference type="Pfam" id="PF02384">
    <property type="entry name" value="N6_Mtase"/>
    <property type="match status" value="1"/>
</dbReference>
<dbReference type="InterPro" id="IPR044946">
    <property type="entry name" value="Restrct_endonuc_typeI_TRD_sf"/>
</dbReference>
<feature type="region of interest" description="Disordered" evidence="3">
    <location>
        <begin position="202"/>
        <end position="355"/>
    </location>
</feature>
<feature type="compositionally biased region" description="Pro residues" evidence="3">
    <location>
        <begin position="331"/>
        <end position="344"/>
    </location>
</feature>
<feature type="compositionally biased region" description="Polar residues" evidence="3">
    <location>
        <begin position="286"/>
        <end position="296"/>
    </location>
</feature>
<evidence type="ECO:0000259" key="4">
    <source>
        <dbReference type="Pfam" id="PF02384"/>
    </source>
</evidence>
<gene>
    <name evidence="5" type="ORF">Srubr_71100</name>
</gene>
<feature type="compositionally biased region" description="Polar residues" evidence="3">
    <location>
        <begin position="202"/>
        <end position="215"/>
    </location>
</feature>
<dbReference type="EMBL" id="BNEA01000015">
    <property type="protein sequence ID" value="GHI57264.1"/>
    <property type="molecule type" value="Genomic_DNA"/>
</dbReference>
<evidence type="ECO:0000256" key="2">
    <source>
        <dbReference type="ARBA" id="ARBA00023125"/>
    </source>
</evidence>
<dbReference type="Gene3D" id="3.90.220.20">
    <property type="entry name" value="DNA methylase specificity domains"/>
    <property type="match status" value="1"/>
</dbReference>
<evidence type="ECO:0000256" key="3">
    <source>
        <dbReference type="SAM" id="MobiDB-lite"/>
    </source>
</evidence>
<reference evidence="6" key="1">
    <citation type="submission" date="2023-07" db="EMBL/GenBank/DDBJ databases">
        <title>Whole genome shotgun sequence of Streptomyces achromogenes subsp. rubradiris NBRC 14000.</title>
        <authorList>
            <person name="Komaki H."/>
            <person name="Tamura T."/>
        </authorList>
    </citation>
    <scope>NUCLEOTIDE SEQUENCE [LARGE SCALE GENOMIC DNA]</scope>
    <source>
        <strain evidence="6">NBRC 14000</strain>
    </source>
</reference>
<proteinExistence type="predicted"/>
<name>A0ABQ3RN71_STRRR</name>
<dbReference type="PRINTS" id="PR00507">
    <property type="entry name" value="N12N6MTFRASE"/>
</dbReference>
<evidence type="ECO:0000256" key="1">
    <source>
        <dbReference type="ARBA" id="ARBA00022747"/>
    </source>
</evidence>
<comment type="caution">
    <text evidence="5">The sequence shown here is derived from an EMBL/GenBank/DDBJ whole genome shotgun (WGS) entry which is preliminary data.</text>
</comment>
<sequence length="885" mass="91659">MQDNATEVTAAGIARLAGVGRAAVSNWRRRHADFPKPVGGTETSPSFALAEVEAWLRKQGKLAEVPLRERVWQQLAGHPEGPLTALVHTGCVLLLIHERPTVWLDASAGSDARLAAMLPGALEKVLTPRVGGVRGRGGAGVGGAGAGAGVRAGAGAGVAAGAGDGVNAAFRRAGVSGAFGQAGVNGPSHTSVGNAGFASPGVNSGSGAASVNSEPGSAGVNWESGSADVNSDLTVPAVNPEPTAPGVNSAPTQPAVNTSSSAPAVNTPPTVHNEPPVHNESPAHNAPTSHGQSPVHNASAVHNRPTRPTVHSPAPGTPTSAAGTPSAPTTPAVPAPATPTPTPTPALTTPTGPQLLPSVPLLRGAAELAAEIGARQTFEFLLGRHLDANPRQYTLTPAELAGLMADLAGPARTVLDPACGTGALLRAVDPRPGQELYAQDSAPELAALSTLRLALHSRATVRAAVGDTLRADAHPGLLADAVLCHPPFNERNWGHDELAYDPRWEYGFPARTESELAWVQHALARLTDGGTAVLLMPPAAASRRSGRRIRADLLRRGALRAVAALPVGAAPPYNIPLHLWVLRRPDRTPAAPEVLLVDTGRFAGEARGGPDWEAVREAVLDAWRAFAREGRLAERPGLARSVPVIELLDDDVDLAPARHLPPAAVADGAEQLTRVRERLGATLRLTADLTPPPADPAPPARWPLTTVGELARGGALVMRTGGNGGHARVPVLTDHDVLAGTSPSGTLPESEEEAVLTEPGDVVVPVLGGGAVARVIDEATGGVALGRNLVLLRPDRTALDPWFLAGFLRGTANNRQASSYASTATRLDVRRLHLPRLPLEEQRRYGARFRALDEFERALRHASRLGEQLVRGMYDGLTDGTVAPD</sequence>
<dbReference type="PANTHER" id="PTHR42998">
    <property type="entry name" value="TYPE I RESTRICTION ENZYME HINDVIIP M PROTEIN-RELATED"/>
    <property type="match status" value="1"/>
</dbReference>
<dbReference type="Gene3D" id="3.40.50.150">
    <property type="entry name" value="Vaccinia Virus protein VP39"/>
    <property type="match status" value="1"/>
</dbReference>
<dbReference type="PANTHER" id="PTHR42998:SF1">
    <property type="entry name" value="TYPE I RESTRICTION ENZYME HINDI METHYLASE SUBUNIT"/>
    <property type="match status" value="1"/>
</dbReference>
<dbReference type="InterPro" id="IPR052916">
    <property type="entry name" value="Type-I_RE_MTase_Subunit"/>
</dbReference>
<organism evidence="5 6">
    <name type="scientific">Streptomyces rubradiris</name>
    <name type="common">Streptomyces achromogenes subsp. rubradiris</name>
    <dbReference type="NCBI Taxonomy" id="285531"/>
    <lineage>
        <taxon>Bacteria</taxon>
        <taxon>Bacillati</taxon>
        <taxon>Actinomycetota</taxon>
        <taxon>Actinomycetes</taxon>
        <taxon>Kitasatosporales</taxon>
        <taxon>Streptomycetaceae</taxon>
        <taxon>Streptomyces</taxon>
    </lineage>
</organism>
<dbReference type="SUPFAM" id="SSF53335">
    <property type="entry name" value="S-adenosyl-L-methionine-dependent methyltransferases"/>
    <property type="match status" value="1"/>
</dbReference>
<accession>A0ABQ3RN71</accession>
<evidence type="ECO:0000313" key="5">
    <source>
        <dbReference type="EMBL" id="GHI57264.1"/>
    </source>
</evidence>
<feature type="compositionally biased region" description="Polar residues" evidence="3">
    <location>
        <begin position="223"/>
        <end position="233"/>
    </location>
</feature>
<feature type="compositionally biased region" description="Low complexity" evidence="3">
    <location>
        <begin position="312"/>
        <end position="330"/>
    </location>
</feature>
<dbReference type="CDD" id="cd02440">
    <property type="entry name" value="AdoMet_MTases"/>
    <property type="match status" value="1"/>
</dbReference>
<keyword evidence="2" id="KW-0238">DNA-binding</keyword>
<dbReference type="RefSeq" id="WP_229926551.1">
    <property type="nucleotide sequence ID" value="NZ_BNCB01000004.1"/>
</dbReference>
<evidence type="ECO:0000313" key="6">
    <source>
        <dbReference type="Proteomes" id="UP000646738"/>
    </source>
</evidence>